<sequence>LNLGPGFKNPTDEEQYLNLSTNYLFQGTSYVFNLDDFYDDANLYKVYTGAKFQTEAFNGTSLEWSGTINNDTITPVNNTETQYGASSGYYPATYTFDDQPVGTSGTDIDFVHGIGTGYSPEIIEDYGDHDKVMEVNTVYSISGQKIGFNRDNFGLTTSNVGTIEFWFELTSGSDLYFRLKHNPRIVQLIMYPTYTKITTGAGDTDHYYTTSGLRHYKIDYDCPNNLTSVWIEDVLVIDNEATISDVSATYLDRWYFEHTQSSTFYMDAIGSSLYPEYTPSEHHAGTYSFTNEAVGTSGADIDFITSVQANGYAEIIASYGRHKKVLKLTSTAATGIWHYISANPTSGTIEMYYRSVAGLGAFRLRDEGGHILVYLLSYVDGHYSFGYGNGIGGTTYFHYEGATSAFPHIKITFDTATDKYSGWIDGVLVVDNENFATDHDAVYVDRTRWYFNAGGIEIYVDAYGESLDPYYTIGDNLLPSTGNLYPNNINMIKGSYDYTDNMKANDASYTTFTSTHTDGYIYETPSQWDDFTFTKGTGGIIGELETIDANYSNIKSVGFLSGSGVWSATFSPDADVETEWTFDPTPHWSRIDEDPDNLDSFEVAEIATSGLYERYDFEDHAIGSGIITKVKVRVQSIVAGSGVPLINLYFDGEYKGWKNLLSGDYTYTWDSGILGDQTDVNNLQVRFKSSCIGMVKFNGIRAIEVSVYEEDVVYDLDVQVDFGVDDVDL</sequence>
<protein>
    <submittedName>
        <fullName evidence="1">Uncharacterized protein</fullName>
    </submittedName>
</protein>
<evidence type="ECO:0000313" key="1">
    <source>
        <dbReference type="EMBL" id="KKL79203.1"/>
    </source>
</evidence>
<dbReference type="EMBL" id="LAZR01023236">
    <property type="protein sequence ID" value="KKL79203.1"/>
    <property type="molecule type" value="Genomic_DNA"/>
</dbReference>
<feature type="non-terminal residue" evidence="1">
    <location>
        <position position="729"/>
    </location>
</feature>
<accession>A0A0F9EYM8</accession>
<organism evidence="1">
    <name type="scientific">marine sediment metagenome</name>
    <dbReference type="NCBI Taxonomy" id="412755"/>
    <lineage>
        <taxon>unclassified sequences</taxon>
        <taxon>metagenomes</taxon>
        <taxon>ecological metagenomes</taxon>
    </lineage>
</organism>
<gene>
    <name evidence="1" type="ORF">LCGC14_2017190</name>
</gene>
<comment type="caution">
    <text evidence="1">The sequence shown here is derived from an EMBL/GenBank/DDBJ whole genome shotgun (WGS) entry which is preliminary data.</text>
</comment>
<feature type="non-terminal residue" evidence="1">
    <location>
        <position position="1"/>
    </location>
</feature>
<proteinExistence type="predicted"/>
<reference evidence="1" key="1">
    <citation type="journal article" date="2015" name="Nature">
        <title>Complex archaea that bridge the gap between prokaryotes and eukaryotes.</title>
        <authorList>
            <person name="Spang A."/>
            <person name="Saw J.H."/>
            <person name="Jorgensen S.L."/>
            <person name="Zaremba-Niedzwiedzka K."/>
            <person name="Martijn J."/>
            <person name="Lind A.E."/>
            <person name="van Eijk R."/>
            <person name="Schleper C."/>
            <person name="Guy L."/>
            <person name="Ettema T.J."/>
        </authorList>
    </citation>
    <scope>NUCLEOTIDE SEQUENCE</scope>
</reference>
<name>A0A0F9EYM8_9ZZZZ</name>
<dbReference type="AlphaFoldDB" id="A0A0F9EYM8"/>